<dbReference type="OrthoDB" id="26679at2759"/>
<feature type="region of interest" description="Disordered" evidence="5">
    <location>
        <begin position="261"/>
        <end position="300"/>
    </location>
</feature>
<evidence type="ECO:0000256" key="1">
    <source>
        <dbReference type="ARBA" id="ARBA00004173"/>
    </source>
</evidence>
<organism evidence="7 8">
    <name type="scientific">Babesia ovis</name>
    <dbReference type="NCBI Taxonomy" id="5869"/>
    <lineage>
        <taxon>Eukaryota</taxon>
        <taxon>Sar</taxon>
        <taxon>Alveolata</taxon>
        <taxon>Apicomplexa</taxon>
        <taxon>Aconoidasida</taxon>
        <taxon>Piroplasmida</taxon>
        <taxon>Babesiidae</taxon>
        <taxon>Babesia</taxon>
    </lineage>
</organism>
<evidence type="ECO:0000259" key="6">
    <source>
        <dbReference type="PROSITE" id="PS51886"/>
    </source>
</evidence>
<name>A0A9W5TC19_BABOV</name>
<dbReference type="PROSITE" id="PS51886">
    <property type="entry name" value="TLDC"/>
    <property type="match status" value="1"/>
</dbReference>
<dbReference type="GO" id="GO:0005739">
    <property type="term" value="C:mitochondrion"/>
    <property type="evidence" value="ECO:0007669"/>
    <property type="project" value="UniProtKB-SubCell"/>
</dbReference>
<keyword evidence="8" id="KW-1185">Reference proteome</keyword>
<keyword evidence="3" id="KW-0496">Mitochondrion</keyword>
<comment type="caution">
    <text evidence="7">The sequence shown here is derived from an EMBL/GenBank/DDBJ whole genome shotgun (WGS) entry which is preliminary data.</text>
</comment>
<dbReference type="PANTHER" id="PTHR23354:SF62">
    <property type="entry name" value="MUSTARD, ISOFORM V"/>
    <property type="match status" value="1"/>
</dbReference>
<feature type="domain" description="TLDc" evidence="6">
    <location>
        <begin position="315"/>
        <end position="474"/>
    </location>
</feature>
<comment type="subcellular location">
    <subcellularLocation>
        <location evidence="1">Mitochondrion</location>
    </subcellularLocation>
</comment>
<dbReference type="Pfam" id="PF07534">
    <property type="entry name" value="TLD"/>
    <property type="match status" value="1"/>
</dbReference>
<evidence type="ECO:0000313" key="8">
    <source>
        <dbReference type="Proteomes" id="UP001057455"/>
    </source>
</evidence>
<proteinExistence type="inferred from homology"/>
<dbReference type="InterPro" id="IPR006571">
    <property type="entry name" value="TLDc_dom"/>
</dbReference>
<dbReference type="Proteomes" id="UP001057455">
    <property type="component" value="Unassembled WGS sequence"/>
</dbReference>
<gene>
    <name evidence="7" type="ORF">BaOVIS_023200</name>
</gene>
<evidence type="ECO:0000256" key="4">
    <source>
        <dbReference type="ARBA" id="ARBA00040604"/>
    </source>
</evidence>
<sequence length="1363" mass="151842">MDPSDHQLPLTRPGTFRELVAVSRTPQSVAASTEDTGHHADQIIFGEVCHYCIKGTPILGRLTLTTESLTFEPDARDATVKERGCSYYQVHIDLTSIAECGLIGVSSDDLSSYDGGNMHCNGLLQILLKTRSRDSSMESSAETIASSKFEDNAAGGHQEKERKSLSYVLQGISKLSYVANMAGFSMAPKLPPEKPVQQAFPTKVFVVFAFFKKEIAHKCTMALMDALDAARFREMRHPTRHRISSVPFASNALLEMLTETNRHDGNAPPQLQRGRSHESGSRKQASQKPVSPRRQSEDITRCETELRQRVEKQSRILSADMVSQLVDSLPPALSIRDWELTFNTSHDGVSFHTLYKKLEGHGDCLLVIKDDNGGVFGAFTGHIGLSYKYYGTAHTFVFKFVNGRLKVYHSKGNNKCFVYSNEQAIVIGGGDNSALSIHEAFQSGTTASCETFNNEPLSQSFVFNIDEMEMLKSKIYIDDVASTSADSELPSVDATMSFERTDCCDVPPELVDLKIHIAARFKLFYRRTGSIARLACKSDLVHKAVMKKILELNLRPHETRALEVCFMIVDVVRQRLEKTNCPRSPQDTVDGGTNQLTDICMETCAVIATEELKYSDIREPIQDILTMCSIWGIECAVGSNLSKLCYYILCKLGNYRLNLYLQRYIKTFFDSKHCLDTEIYYRLLLLRIGLKNGLFQNKERLLCQYCLTIARGQCSIYVADAVTSLLAEVWQYAQASFDTLPCGTRYRLVAKLLVKGVDHRNVVPLLLTTAISGTYEQRKIALGALLAQSTEDISSSWGDNLVSSAKGSDNGITIGTTTYTLEHIENDLGILVVGAAMIQDINSAEKYLKQLYMEMLKLVRNPKTSTSSRSTDTNMGNHSVTNADIGATSGNLDTSTCLGTSVDSHSTITTKTGPAHSATSDWIHNGFIQGDVDTIRDKYFVLRDLLQAVDATLQRIGHLQNNENNNNSVSGHTTSTITGDLGTNGGIHAGITVYNHVLMISIYLGAMCPELGPYVIGIVNSTMPIGRMDLRVVIQWIDILKKCDSAVLDSLGQMVYKLVNQLLQHGINQAKVEDNLLDPEAMLIDKVVHLVKTMLTSLGTEVVRYSFGNDIAKTLMYTAAWLARCRNSHQINRIGTLMASCMHKMLLYFLQPAGYVTDCSGTEHMDLRDVVQYRGDVPVYIAVAFEILAKTGVLPKEELVSTLMELTWNADVAKSVFYGLEALVYNTRNKRLWTLVCTSVLRSPVHTDWDIDTLDALHQLLYSLRVVYKRKYSTRWKTYCIQGYTPGSGWKARSNRRLGYRPVRVYNQNGDPVTQRIHDLMKYILQSARMMPVATREPITLLSQSLEVVEGIKDTGFHDCPGE</sequence>
<reference evidence="7" key="1">
    <citation type="submission" date="2019-12" db="EMBL/GenBank/DDBJ databases">
        <title>Genome sequence of Babesia ovis.</title>
        <authorList>
            <person name="Yamagishi J."/>
            <person name="Sevinc F."/>
            <person name="Xuan X."/>
        </authorList>
    </citation>
    <scope>NUCLEOTIDE SEQUENCE</scope>
    <source>
        <strain evidence="7">Selcuk</strain>
    </source>
</reference>
<evidence type="ECO:0000256" key="3">
    <source>
        <dbReference type="ARBA" id="ARBA00023128"/>
    </source>
</evidence>
<protein>
    <recommendedName>
        <fullName evidence="4">Oxidation resistance protein 1</fullName>
    </recommendedName>
</protein>
<dbReference type="SMART" id="SM00584">
    <property type="entry name" value="TLDc"/>
    <property type="match status" value="1"/>
</dbReference>
<accession>A0A9W5TC19</accession>
<evidence type="ECO:0000256" key="2">
    <source>
        <dbReference type="ARBA" id="ARBA00009540"/>
    </source>
</evidence>
<evidence type="ECO:0000313" key="7">
    <source>
        <dbReference type="EMBL" id="GFE54916.1"/>
    </source>
</evidence>
<dbReference type="PANTHER" id="PTHR23354">
    <property type="entry name" value="NUCLEOLAR PROTEIN 7/ESTROGEN RECEPTOR COACTIVATOR-RELATED"/>
    <property type="match status" value="1"/>
</dbReference>
<comment type="similarity">
    <text evidence="2">Belongs to the OXR1 family.</text>
</comment>
<evidence type="ECO:0000256" key="5">
    <source>
        <dbReference type="SAM" id="MobiDB-lite"/>
    </source>
</evidence>
<dbReference type="EMBL" id="BLIY01000017">
    <property type="protein sequence ID" value="GFE54916.1"/>
    <property type="molecule type" value="Genomic_DNA"/>
</dbReference>